<protein>
    <recommendedName>
        <fullName evidence="5">CENP-V/GFA domain-containing protein</fullName>
    </recommendedName>
</protein>
<accession>A0A1V8T3E1</accession>
<dbReference type="SUPFAM" id="SSF51316">
    <property type="entry name" value="Mss4-like"/>
    <property type="match status" value="1"/>
</dbReference>
<keyword evidence="7" id="KW-1185">Reference proteome</keyword>
<keyword evidence="3" id="KW-0862">Zinc</keyword>
<keyword evidence="2" id="KW-0479">Metal-binding</keyword>
<dbReference type="Pfam" id="PF04828">
    <property type="entry name" value="GFA"/>
    <property type="match status" value="1"/>
</dbReference>
<dbReference type="AlphaFoldDB" id="A0A1V8T3E1"/>
<comment type="similarity">
    <text evidence="1">Belongs to the Gfa family.</text>
</comment>
<feature type="domain" description="CENP-V/GFA" evidence="5">
    <location>
        <begin position="1"/>
        <end position="135"/>
    </location>
</feature>
<evidence type="ECO:0000256" key="3">
    <source>
        <dbReference type="ARBA" id="ARBA00022833"/>
    </source>
</evidence>
<proteinExistence type="inferred from homology"/>
<evidence type="ECO:0000256" key="2">
    <source>
        <dbReference type="ARBA" id="ARBA00022723"/>
    </source>
</evidence>
<gene>
    <name evidence="6" type="ORF">B0A48_10029</name>
</gene>
<reference evidence="7" key="1">
    <citation type="submission" date="2017-03" db="EMBL/GenBank/DDBJ databases">
        <title>Genomes of endolithic fungi from Antarctica.</title>
        <authorList>
            <person name="Coleine C."/>
            <person name="Masonjones S."/>
            <person name="Stajich J.E."/>
        </authorList>
    </citation>
    <scope>NUCLEOTIDE SEQUENCE [LARGE SCALE GENOMIC DNA]</scope>
    <source>
        <strain evidence="7">CCFEE 5527</strain>
    </source>
</reference>
<organism evidence="6 7">
    <name type="scientific">Cryoendolithus antarcticus</name>
    <dbReference type="NCBI Taxonomy" id="1507870"/>
    <lineage>
        <taxon>Eukaryota</taxon>
        <taxon>Fungi</taxon>
        <taxon>Dikarya</taxon>
        <taxon>Ascomycota</taxon>
        <taxon>Pezizomycotina</taxon>
        <taxon>Dothideomycetes</taxon>
        <taxon>Dothideomycetidae</taxon>
        <taxon>Cladosporiales</taxon>
        <taxon>Cladosporiaceae</taxon>
        <taxon>Cryoendolithus</taxon>
    </lineage>
</organism>
<dbReference type="InterPro" id="IPR011057">
    <property type="entry name" value="Mss4-like_sf"/>
</dbReference>
<dbReference type="PROSITE" id="PS51891">
    <property type="entry name" value="CENP_V_GFA"/>
    <property type="match status" value="1"/>
</dbReference>
<dbReference type="Gene3D" id="3.90.1590.10">
    <property type="entry name" value="glutathione-dependent formaldehyde- activating enzyme (gfa)"/>
    <property type="match status" value="1"/>
</dbReference>
<dbReference type="PANTHER" id="PTHR33337">
    <property type="entry name" value="GFA DOMAIN-CONTAINING PROTEIN"/>
    <property type="match status" value="1"/>
</dbReference>
<evidence type="ECO:0000256" key="4">
    <source>
        <dbReference type="ARBA" id="ARBA00023239"/>
    </source>
</evidence>
<evidence type="ECO:0000256" key="1">
    <source>
        <dbReference type="ARBA" id="ARBA00005495"/>
    </source>
</evidence>
<dbReference type="Proteomes" id="UP000192596">
    <property type="component" value="Unassembled WGS sequence"/>
</dbReference>
<dbReference type="GO" id="GO:0046872">
    <property type="term" value="F:metal ion binding"/>
    <property type="evidence" value="ECO:0007669"/>
    <property type="project" value="UniProtKB-KW"/>
</dbReference>
<dbReference type="InterPro" id="IPR006913">
    <property type="entry name" value="CENP-V/GFA"/>
</dbReference>
<evidence type="ECO:0000313" key="6">
    <source>
        <dbReference type="EMBL" id="OQO05933.1"/>
    </source>
</evidence>
<dbReference type="PANTHER" id="PTHR33337:SF3">
    <property type="entry name" value="CENP-V_GFA DOMAIN-CONTAINING PROTEIN"/>
    <property type="match status" value="1"/>
</dbReference>
<keyword evidence="4" id="KW-0456">Lyase</keyword>
<dbReference type="OrthoDB" id="5290969at2759"/>
<evidence type="ECO:0000259" key="5">
    <source>
        <dbReference type="PROSITE" id="PS51891"/>
    </source>
</evidence>
<sequence>MDVKCQCGHIAFQTPTATPMTVYHCHCTECRAQSASAFGTSAIFPSKGILPLSDELQSRLKVWTRPGSNGVVIDCYFCERCGCRVMHVDRHEDGRIDETVSIKGGLVRGMSYEGAAHIWTKSAVVTIPDGVERWPGEPPDE</sequence>
<dbReference type="GO" id="GO:0016846">
    <property type="term" value="F:carbon-sulfur lyase activity"/>
    <property type="evidence" value="ECO:0007669"/>
    <property type="project" value="InterPro"/>
</dbReference>
<dbReference type="InParanoid" id="A0A1V8T3E1"/>
<evidence type="ECO:0000313" key="7">
    <source>
        <dbReference type="Proteomes" id="UP000192596"/>
    </source>
</evidence>
<comment type="caution">
    <text evidence="6">The sequence shown here is derived from an EMBL/GenBank/DDBJ whole genome shotgun (WGS) entry which is preliminary data.</text>
</comment>
<name>A0A1V8T3E1_9PEZI</name>
<dbReference type="EMBL" id="NAJO01000018">
    <property type="protein sequence ID" value="OQO05933.1"/>
    <property type="molecule type" value="Genomic_DNA"/>
</dbReference>